<keyword evidence="5" id="KW-1185">Reference proteome</keyword>
<feature type="compositionally biased region" description="Low complexity" evidence="1">
    <location>
        <begin position="444"/>
        <end position="471"/>
    </location>
</feature>
<dbReference type="SUPFAM" id="SSF53300">
    <property type="entry name" value="vWA-like"/>
    <property type="match status" value="1"/>
</dbReference>
<keyword evidence="2" id="KW-0472">Membrane</keyword>
<dbReference type="EMBL" id="NISK01000001">
    <property type="protein sequence ID" value="OWQ99404.1"/>
    <property type="molecule type" value="Genomic_DNA"/>
</dbReference>
<dbReference type="InterPro" id="IPR002035">
    <property type="entry name" value="VWF_A"/>
</dbReference>
<dbReference type="RefSeq" id="WP_088440148.1">
    <property type="nucleotide sequence ID" value="NZ_BMMC01000001.1"/>
</dbReference>
<sequence>MRGTIFSRLRLGTNKLLRDKRGNAMFLTAAAALPVIGLIGSGVDIGRAYMAQLRLQQACDAGVLAGRRAMAGSIYSTAAQAEADKMFDYNYADGAYGSTEVTFTSVAQGASSVSGTATATLPTALMQIFDFDEFDLAVNCAAKLEISNADVMMVLDVTGSMAQTNVGDTINRITALKDATMDFFDTLTGAEMGDGRLRFGVVPYSSSANVGSILYAKNPSWLSDNVLLPSRTPVFKVVWGNATTEQSEEYTDGNTTYGNYSNVSTVNGQTSSTCGNLEPPSDTTPTPSGSPNSNQTAQYVDGNGNRITTYDTNQTYTYYNYRYTWSNNRCRLQRRVATFARTYTTTVTETPTQSFDNKYTYQDRVFDVSQAKAGSAIETDTGDSGVTVSNTWGGCVMERGTEPFGPTDAAPADAHDMDVDTAPTSDDDTKWKVLIPQIAFPRASGPGSTPSTTGSITVNSSSVSSSTSTNGSWQNYSRYWTNGWGVCPVTAMKLTTQTASNRSSFNTYIQSLQPLGGTYHDAGMVWGVRLLSPDGMFADENSTAPNNRPISRHIVFMTDGDMAPNMGNLSFQGYEWLMKRVGGTSDSNLTTRHNNRFAQLCERAKAKNITVWVVSFGVSLNSSLTNCATPGKAYQANNAAQLNENFQAIARQISKLRLSQ</sequence>
<dbReference type="Pfam" id="PF13400">
    <property type="entry name" value="Tad"/>
    <property type="match status" value="1"/>
</dbReference>
<feature type="transmembrane region" description="Helical" evidence="2">
    <location>
        <begin position="24"/>
        <end position="43"/>
    </location>
</feature>
<evidence type="ECO:0000313" key="4">
    <source>
        <dbReference type="EMBL" id="OWQ99404.1"/>
    </source>
</evidence>
<evidence type="ECO:0000256" key="1">
    <source>
        <dbReference type="SAM" id="MobiDB-lite"/>
    </source>
</evidence>
<dbReference type="InterPro" id="IPR036465">
    <property type="entry name" value="vWFA_dom_sf"/>
</dbReference>
<accession>A0A246K1L5</accession>
<feature type="domain" description="VWFA" evidence="3">
    <location>
        <begin position="150"/>
        <end position="209"/>
    </location>
</feature>
<reference evidence="4 5" key="1">
    <citation type="journal article" date="2010" name="Int. J. Syst. Evol. Microbiol.">
        <title>Sphingopyxis bauzanensis sp. nov., a psychrophilic bacterium isolated from soil.</title>
        <authorList>
            <person name="Zhang D.C."/>
            <person name="Liu H.C."/>
            <person name="Xin Y.H."/>
            <person name="Zhou Y.G."/>
            <person name="Schinner F."/>
            <person name="Margesin R."/>
        </authorList>
    </citation>
    <scope>NUCLEOTIDE SEQUENCE [LARGE SCALE GENOMIC DNA]</scope>
    <source>
        <strain evidence="4 5">DSM 22271</strain>
    </source>
</reference>
<keyword evidence="2" id="KW-0812">Transmembrane</keyword>
<protein>
    <recommendedName>
        <fullName evidence="3">VWFA domain-containing protein</fullName>
    </recommendedName>
</protein>
<proteinExistence type="predicted"/>
<keyword evidence="2" id="KW-1133">Transmembrane helix</keyword>
<dbReference type="Gene3D" id="3.40.50.410">
    <property type="entry name" value="von Willebrand factor, type A domain"/>
    <property type="match status" value="2"/>
</dbReference>
<evidence type="ECO:0000313" key="5">
    <source>
        <dbReference type="Proteomes" id="UP000197361"/>
    </source>
</evidence>
<feature type="compositionally biased region" description="Low complexity" evidence="1">
    <location>
        <begin position="279"/>
        <end position="296"/>
    </location>
</feature>
<dbReference type="AlphaFoldDB" id="A0A246K1L5"/>
<evidence type="ECO:0000259" key="3">
    <source>
        <dbReference type="PROSITE" id="PS50234"/>
    </source>
</evidence>
<name>A0A246K1L5_9SPHN</name>
<dbReference type="OrthoDB" id="7522752at2"/>
<dbReference type="PROSITE" id="PS50234">
    <property type="entry name" value="VWFA"/>
    <property type="match status" value="1"/>
</dbReference>
<organism evidence="4 5">
    <name type="scientific">Sphingopyxis bauzanensis</name>
    <dbReference type="NCBI Taxonomy" id="651663"/>
    <lineage>
        <taxon>Bacteria</taxon>
        <taxon>Pseudomonadati</taxon>
        <taxon>Pseudomonadota</taxon>
        <taxon>Alphaproteobacteria</taxon>
        <taxon>Sphingomonadales</taxon>
        <taxon>Sphingomonadaceae</taxon>
        <taxon>Sphingopyxis</taxon>
    </lineage>
</organism>
<feature type="region of interest" description="Disordered" evidence="1">
    <location>
        <begin position="268"/>
        <end position="304"/>
    </location>
</feature>
<feature type="region of interest" description="Disordered" evidence="1">
    <location>
        <begin position="442"/>
        <end position="471"/>
    </location>
</feature>
<evidence type="ECO:0000256" key="2">
    <source>
        <dbReference type="SAM" id="Phobius"/>
    </source>
</evidence>
<dbReference type="InterPro" id="IPR028087">
    <property type="entry name" value="Tad_N"/>
</dbReference>
<dbReference type="Proteomes" id="UP000197361">
    <property type="component" value="Unassembled WGS sequence"/>
</dbReference>
<gene>
    <name evidence="4" type="ORF">CDQ92_04515</name>
</gene>
<comment type="caution">
    <text evidence="4">The sequence shown here is derived from an EMBL/GenBank/DDBJ whole genome shotgun (WGS) entry which is preliminary data.</text>
</comment>